<dbReference type="Proteomes" id="UP000515243">
    <property type="component" value="Chromosome 1"/>
</dbReference>
<evidence type="ECO:0000313" key="6">
    <source>
        <dbReference type="Proteomes" id="UP000238081"/>
    </source>
</evidence>
<sequence>MIMNKKRMFVVMTVLLAIIFSLTYYFCDKYITKPIVEKENATVVNNDSSNDLSDETKVCLYSGDVKEDELSLGDLKKQLNIGDDLTETELSKALKDKGYVLVLTSEKELTFKRDPSQTVKPNKYYIGEKDGYLAIYKTDENGTLLIENSDDVYNDRKTIDSLTPADITKIKNFKYEYDTKEEAEENLSEFLS</sequence>
<evidence type="ECO:0000313" key="3">
    <source>
        <dbReference type="EMBL" id="NAS17148.1"/>
    </source>
</evidence>
<keyword evidence="1" id="KW-1133">Transmembrane helix</keyword>
<dbReference type="EMBL" id="BKBC01000018">
    <property type="protein sequence ID" value="GEQ21220.1"/>
    <property type="molecule type" value="Genomic_DNA"/>
</dbReference>
<evidence type="ECO:0000256" key="1">
    <source>
        <dbReference type="SAM" id="Phobius"/>
    </source>
</evidence>
<evidence type="ECO:0008006" key="10">
    <source>
        <dbReference type="Google" id="ProtNLM"/>
    </source>
</evidence>
<accession>A0A2S7FCU8</accession>
<keyword evidence="1" id="KW-0472">Membrane</keyword>
<dbReference type="EMBL" id="CP040626">
    <property type="protein sequence ID" value="QMW91576.1"/>
    <property type="molecule type" value="Genomic_DNA"/>
</dbReference>
<reference evidence="2 7" key="3">
    <citation type="submission" date="2019-07" db="EMBL/GenBank/DDBJ databases">
        <title>Whole genome shotgun sequence of Clostridium butyricum NBRC 3858.</title>
        <authorList>
            <person name="Hosoyama A."/>
            <person name="Uohara A."/>
            <person name="Ohji S."/>
            <person name="Ichikawa N."/>
        </authorList>
    </citation>
    <scope>NUCLEOTIDE SEQUENCE [LARGE SCALE GENOMIC DNA]</scope>
    <source>
        <strain evidence="2 7">NBRC 3858</strain>
    </source>
</reference>
<evidence type="ECO:0000313" key="4">
    <source>
        <dbReference type="EMBL" id="PPV16249.1"/>
    </source>
</evidence>
<reference evidence="5 9" key="2">
    <citation type="submission" date="2019-05" db="EMBL/GenBank/DDBJ databases">
        <authorList>
            <person name="Schori C."/>
            <person name="Ahrens C."/>
        </authorList>
    </citation>
    <scope>NUCLEOTIDE SEQUENCE [LARGE SCALE GENOMIC DNA]</scope>
    <source>
        <strain evidence="5 9">DSM 10702</strain>
    </source>
</reference>
<dbReference type="Proteomes" id="UP000474042">
    <property type="component" value="Unassembled WGS sequence"/>
</dbReference>
<organism evidence="4 6">
    <name type="scientific">Clostridium butyricum</name>
    <dbReference type="NCBI Taxonomy" id="1492"/>
    <lineage>
        <taxon>Bacteria</taxon>
        <taxon>Bacillati</taxon>
        <taxon>Bacillota</taxon>
        <taxon>Clostridia</taxon>
        <taxon>Eubacteriales</taxon>
        <taxon>Clostridiaceae</taxon>
        <taxon>Clostridium</taxon>
    </lineage>
</organism>
<reference evidence="3 8" key="4">
    <citation type="submission" date="2020-01" db="EMBL/GenBank/DDBJ databases">
        <title>Genome sequence of a 1,3-propanediol producer, Clostridium butyricum S3.</title>
        <authorList>
            <person name="Zhou J."/>
        </authorList>
    </citation>
    <scope>NUCLEOTIDE SEQUENCE [LARGE SCALE GENOMIC DNA]</scope>
    <source>
        <strain evidence="3 8">S3</strain>
    </source>
</reference>
<evidence type="ECO:0000313" key="5">
    <source>
        <dbReference type="EMBL" id="QMW91576.1"/>
    </source>
</evidence>
<dbReference type="EMBL" id="WOFV02000008">
    <property type="protein sequence ID" value="NAS17148.1"/>
    <property type="molecule type" value="Genomic_DNA"/>
</dbReference>
<dbReference type="RefSeq" id="WP_002580744.1">
    <property type="nucleotide sequence ID" value="NZ_AP019716.1"/>
</dbReference>
<gene>
    <name evidence="4" type="ORF">AWN73_10280</name>
    <name evidence="2" type="ORF">CBU02nite_17260</name>
    <name evidence="5" type="ORF">FF104_11545</name>
    <name evidence="3" type="ORF">GND98_004490</name>
</gene>
<keyword evidence="1" id="KW-0812">Transmembrane</keyword>
<evidence type="ECO:0000313" key="2">
    <source>
        <dbReference type="EMBL" id="GEQ21220.1"/>
    </source>
</evidence>
<dbReference type="OrthoDB" id="2082016at2"/>
<feature type="transmembrane region" description="Helical" evidence="1">
    <location>
        <begin position="7"/>
        <end position="26"/>
    </location>
</feature>
<evidence type="ECO:0000313" key="7">
    <source>
        <dbReference type="Proteomes" id="UP000321089"/>
    </source>
</evidence>
<dbReference type="GeneID" id="92944809"/>
<dbReference type="AlphaFoldDB" id="A0A2S7FCU8"/>
<dbReference type="EMBL" id="LRDH01000088">
    <property type="protein sequence ID" value="PPV16249.1"/>
    <property type="molecule type" value="Genomic_DNA"/>
</dbReference>
<dbReference type="Proteomes" id="UP000321089">
    <property type="component" value="Unassembled WGS sequence"/>
</dbReference>
<evidence type="ECO:0000313" key="8">
    <source>
        <dbReference type="Proteomes" id="UP000474042"/>
    </source>
</evidence>
<reference evidence="4 6" key="1">
    <citation type="submission" date="2016-01" db="EMBL/GenBank/DDBJ databases">
        <title>Characterization of the Clostridium difficile lineages that are prevalent in Hong Kong and China.</title>
        <authorList>
            <person name="Kwok J.S.-L."/>
            <person name="Lam W.-Y."/>
            <person name="Ip M."/>
            <person name="Chan T.-F."/>
            <person name="Hawkey P.M."/>
            <person name="Tsui S.K.-W."/>
        </authorList>
    </citation>
    <scope>NUCLEOTIDE SEQUENCE [LARGE SCALE GENOMIC DNA]</scope>
    <source>
        <strain evidence="4 6">300064</strain>
    </source>
</reference>
<evidence type="ECO:0000313" key="9">
    <source>
        <dbReference type="Proteomes" id="UP000515243"/>
    </source>
</evidence>
<dbReference type="Proteomes" id="UP000238081">
    <property type="component" value="Unassembled WGS sequence"/>
</dbReference>
<proteinExistence type="predicted"/>
<name>A0A2S7FCU8_CLOBU</name>
<dbReference type="KEGG" id="cbut:ATN24_12960"/>
<protein>
    <recommendedName>
        <fullName evidence="10">Bypass of forespore C C-terminal domain-containing protein</fullName>
    </recommendedName>
</protein>